<keyword evidence="2" id="KW-0472">Membrane</keyword>
<sequence>MIYKLIDHMVKAFGREVIEQWIPLERLNITSLTDPEITLTNIPIPDKLFENPSIPLSVVKSNIGKVVIRCPWKTVFRNDGSVSLTVDVKDVDAVLRFKRIDEWNKDTVEKVLVETREKLLKQWNAAVSSLGLLSSKAGRKGSKAAGILNSLDLKVHNIKIMLADNMLYKEPFSITVEAEYFRGIGMQPNDPTLSEYERQGVADSMLNALWFTSSGVQLWLAIYHQDQEDISTEDGQGDNLFDHSDWTSTSNSVNVQDGLKVTGNEDGLKGPDNGITVTANGSGDSVIDLSGLSVTGKSVTTNSRDTGTGGEDTTTTDADTDLLDEFPSRTSSHLSDELFTDLPGEAEPGAKRTKIETSFWNFCTAPCQFDDYETTHEYRAPDVKPGNEGLMRVLQGPYKNYNITPPEGLTLDIVLKIWNMTSLVSMPNAAKQQRRSIQVSIRATEKAGTVPTGPPKFDGNTEFSPLDLVFTGAAAMIVYNIVRYMQFTSSYKAVASKNYNALPDQTECQRYIDIIKTKQLTKKEQNAEFVKEMELKTPFHKLLRMKQMANATRKRIVRDNVCFISVPCMSDDHSEKEEQVFFQESLVQSYTWYQWDMALKLLFPNLNVHLVPVVRIPGAATASAIIAQLSTFIFGYKTLSKRTSCDIGVLKPIVRLGNVRVATRKSSFSAKVMLRPIKDTENLLCYPDELISNVHSFFRNYGSDDIGECKRQTEQQDVWVNIEKFADGVKHLEVLTPKLVVILNALCSLGKEFWDDLFKLEFLTFESFVRRNQLYGHVNTDLVKLLTKYLSVSSSKTVVKTVLNGVIIRTLVNKGIKDIGGNDTEWRDRNEDILDQQNVCDRFILNDKMLNTWEYCEDIDDPFAFKYACSMDQESRSLTNAYGTHKTVYSKAEFLSEMDTITSSYKADFDVMAPEGYSDITGKSKLVQALGRLRKWYRNTCCMQLPTYVISELDILHSINVEVGNMLINYASESSMAYLTMSSALVECTNHYGATTELLNIKNLTLAKKRQALCIDLENIVAMLDAKIPIYKIALLVAPFRGYLADAEKLKNRLKSTTEAGSQTVYRDVSINCSNELKKILTCDFYTGSTDTLQDCSLDLMDALERKLHAVDVRNNIMFLSLGSVRINVAADRGLYEFLVHKVQVELCGKERLKLYVGNTALSMVDGSERTVILSSKTCELGKNQVVALDEVDNGQIMLDYRGKDVKYLSMEIRNIHHVVDICFVNTIKDIVKQFKTSSNQSDFHLGNLTGHIMVHHSSLHYMGIGAMVDVYATVNVAEPADCRSLSVEVPRFHVTFTSGLEKRAFALSLLDVVLELCEYKQMVTLRSALAGVNDPVEQEAKLINVVLELSHFAVWGFHQGPEETFKAQFDNVAEAGKNLELVLHETWFNHMTPATLPSYYDDQPVVLVPLVSTRYADAARLTPLLNHTWIKDWLEKATANMDYDQCDKTVNTVLQSVCLKSLQQRKRSLTKIAASVLSIKEIVVTIGSVDLVSMTAVLHRESIRHIISLFSKCELLRHRQKPESTNKMPKIFKVDVNIDEIEVLCPYNVAVTAENTVVSSLLPNAIVNTPMHKRRPKSPTAAFHILRIYSSPSVLVEFAAETTLMLQSDLTLHLVRTLYNNMKHLQGIVQCAFFDYVDVMEDARYQASRHLFDANDDEKKGDIITFSGHKIKIGVLIPGYRLEYWRDILKHAGACTTVQEQGPIKDFKTVLKLNLANLNSDIRLVTRNVDMVKATIQHLEIADAWGKYILEDLYGARCALGDMGFIDDVAFAYPADQFNLSLTTVNGLKHLKVILEHTRSEIQIDGISVILGVLQDLGLTNLMNRHNKSEQKQRNTLNIEINLNMHEIWVYQSVPQGDMDADTDGQNVASMGTKPATIADSEQKMALPRVIKRAREVEYSRQETSARRTLDIGASYEVVGCLISVSISHGNSGSSSVNVKYMGLALAKPSMINGLRVLVDERSDCVLNTLDTDERNLLELRESSIKTRELENGHLIVALQASTPKISINIDQLFQLCLLKPYILGVAVSTLKAHQMVLKGLSEPEDVEDSPVIETHDLMDSIRYVATKYNIPMIDPSDMSSSVYNVPPDVEARNKHALQVREKGHAVVSKMLDLINRLIWHDDDRQLTASLRLNDCKVVLFSPKNELVLTFNLHQMMFLLTHTAPISKKRTVVDSSMVFNVTTYNTRLDNHDTVVQTTVATVKVTYEDIGFDMPALDVNMQLSGLALEVNPCLLQLFSQLKQVSKMLSSENVVNLLTHNVSVKLYNELEVGVSLHGVMGGLRKKIDLMHLPTQRFTHVSDKEIYIFISSAPVSNDMRKPRNTLSGHFEALNDPKNKGEAKLLSKERESLLLGNSINVKSTLLVLRGHSSTSQRELDIDAISQAYPTMFLVFIGRYHLEQTGSRLFKVPDSLGLVLMEQFTDDANEPYIILSSSIRIQNSTDIPLSLHMDNRIGYLTKVAYKLTNNTQQSDEFEELYLEPYSSASIPLRWFGTAMMPMIAPIFSKEDTSANAVPFHYLYNLLNRNPMSETDVEPVKEVTLLLKGFLALKCTVVAKEAASTDDYGSCLYHFCINIEPMAKLVNMLPCEVDVFISLNRLTVADGSRAEEEYAVPASSKYTLQTRLKPKGTLGVPYSEQKLFMRVSVVGSQLRNWNPDLQTPAETLEYISPVFQVFLPSNGSVSIVKALKLWKGPINDMLNFRSEDSATWQSFVEQYKTMSITIDLSRHDIRLWWPFIFENMTASSLVINGRLLMPKARYYGNLNDASNCRVRALVATEEAGDNPKQDSHVMSQYVKLDVTSTTDFRPPIKFTVPLNKKTVSPLGTATVDMEVLDPVMNTTHIQGVRKYRNHATIPGDVDSVVNNTTEEALKASDTAQNISLCLGSTVRYAEYPYDMCKIVSITDMYTFVNKLPFAVCVRGASINSQHTDSASSDDSSDLVLLPGDALSLNTIHQGAYVVNIESGITSGIFSLHYPRVPYMFQVELNSQNVTYSTVATRGLLIQINVISGMFKGAKMPYSYNGYYFVLSLPNKPQHQILNLTKYKLAYSVPENMKSTEAQMVDNYDSAEQGWQKSPMNKIGILPPTCITHYVPAANEKSQESPQVCLKVLHVDSSTWSVQQLDSGRERYQTIKFVDKGANAYLYATIIIRSNGTRIFVVVESKMAAIELNRIGGCATTNGPKLQWSNINFNFLTPRITVTVSTKRRVILALHLTNTSIGVTIAPSNSDQVITDKDGSDTEAYRSNIIEFDGVIQSIHIDHFLQGYIPVILKSSAKRSSTQDSFLHCKVLLSNFMALGLPVYDLIHVKMSPVSINIETAVIEQLIGSMEAMIKRPIGNVAVSDTYTVVNDIVVTPEPKWVEMEPTLPVYIRKLTVDPITLSLSIRTSSVRLTHHTMRILDALPLDTPCVCVHFAREARSSLILGWGELMHSLRNSYLRQLIRQSLPSAWLSNIFAVLHRLYKGLMLLLVQPVQSAIRFKNIIEGFLIGVGSGIMLFLLYMVGGTTLTLGHILNVFHKIVGGQRSKPQGVLDALWLGLNALFLHVFYIPWKRLYTDFSESQSSGDGVWKTSVGLAVNLARAVVSPVIGVVNMLITIIEGFSNVLLGDFEQFAHVYESDQLGNAASAPAGKHTENRDVASSDNQLMQRIKTSMAIKRQGSSKFN</sequence>
<comment type="caution">
    <text evidence="3">The sequence shown here is derived from an EMBL/GenBank/DDBJ whole genome shotgun (WGS) entry which is preliminary data.</text>
</comment>
<keyword evidence="2" id="KW-0812">Transmembrane</keyword>
<evidence type="ECO:0000256" key="2">
    <source>
        <dbReference type="SAM" id="Phobius"/>
    </source>
</evidence>
<evidence type="ECO:0000256" key="1">
    <source>
        <dbReference type="SAM" id="MobiDB-lite"/>
    </source>
</evidence>
<feature type="transmembrane region" description="Helical" evidence="2">
    <location>
        <begin position="3528"/>
        <end position="3545"/>
    </location>
</feature>
<protein>
    <submittedName>
        <fullName evidence="3">Amine-terminal region of A TM vesicle-mediated sorter</fullName>
    </submittedName>
</protein>
<gene>
    <name evidence="3" type="ORF">BaOVIS_025960</name>
</gene>
<evidence type="ECO:0000313" key="3">
    <source>
        <dbReference type="EMBL" id="GFE55192.1"/>
    </source>
</evidence>
<feature type="region of interest" description="Disordered" evidence="1">
    <location>
        <begin position="296"/>
        <end position="321"/>
    </location>
</feature>
<accession>A0A9W5TBP5</accession>
<keyword evidence="4" id="KW-1185">Reference proteome</keyword>
<proteinExistence type="predicted"/>
<organism evidence="3 4">
    <name type="scientific">Babesia ovis</name>
    <dbReference type="NCBI Taxonomy" id="5869"/>
    <lineage>
        <taxon>Eukaryota</taxon>
        <taxon>Sar</taxon>
        <taxon>Alveolata</taxon>
        <taxon>Apicomplexa</taxon>
        <taxon>Aconoidasida</taxon>
        <taxon>Piroplasmida</taxon>
        <taxon>Babesiidae</taxon>
        <taxon>Babesia</taxon>
    </lineage>
</organism>
<name>A0A9W5TBP5_BABOV</name>
<reference evidence="3" key="1">
    <citation type="submission" date="2019-12" db="EMBL/GenBank/DDBJ databases">
        <title>Genome sequence of Babesia ovis.</title>
        <authorList>
            <person name="Yamagishi J."/>
            <person name="Sevinc F."/>
            <person name="Xuan X."/>
        </authorList>
    </citation>
    <scope>NUCLEOTIDE SEQUENCE</scope>
    <source>
        <strain evidence="3">Selcuk</strain>
    </source>
</reference>
<evidence type="ECO:0000313" key="4">
    <source>
        <dbReference type="Proteomes" id="UP001057455"/>
    </source>
</evidence>
<dbReference type="Proteomes" id="UP001057455">
    <property type="component" value="Unassembled WGS sequence"/>
</dbReference>
<keyword evidence="2" id="KW-1133">Transmembrane helix</keyword>
<dbReference type="OrthoDB" id="383349at2759"/>
<dbReference type="EMBL" id="BLIY01000017">
    <property type="protein sequence ID" value="GFE55192.1"/>
    <property type="molecule type" value="Genomic_DNA"/>
</dbReference>